<dbReference type="Pfam" id="PF08495">
    <property type="entry name" value="FIST"/>
    <property type="match status" value="1"/>
</dbReference>
<dbReference type="AlphaFoldDB" id="A0AAE7BDG9"/>
<protein>
    <submittedName>
        <fullName evidence="5">FIST sensor-containing MCP-domain signal transduction protein</fullName>
    </submittedName>
</protein>
<dbReference type="GO" id="GO:0004888">
    <property type="term" value="F:transmembrane signaling receptor activity"/>
    <property type="evidence" value="ECO:0007669"/>
    <property type="project" value="InterPro"/>
</dbReference>
<evidence type="ECO:0000256" key="2">
    <source>
        <dbReference type="ARBA" id="ARBA00029447"/>
    </source>
</evidence>
<dbReference type="InterPro" id="IPR004090">
    <property type="entry name" value="Chemotax_Me-accpt_rcpt"/>
</dbReference>
<dbReference type="KEGG" id="avp:AVENP_2897"/>
<sequence length="655" mass="73793">MNDFIKVVNLEENDINADVINNLYFKDNAPKLVLGFISPHINFESISKKIKSLLPSSTKLVLTTTAGELCTFNLDKKRDYLYNDASTTWKNIVLQSFSDEIIDKVEILTVPLFSENITNQNITHKERIKKISDEISKLHIPFKINHDHTFALTFVDGLSNSESFFTEAVYKSGKLPCLLIGGSAGGKLDFKETYIFNNSEPVRHKAVITLVKLKENIKYGVFKSQSCDETDVSFLVAQSNMLNRSVQSVLNPSDNKIINFVDALCKTFRCDLENLPALLAEYSFAIKLDDELYIRSVSNLDIANKNISFFCDISFGDILYLVKNKEFVSQTDRDFAIYSSTKKEKPIGAIFNDCILRRLFNSKNLNSLKTFNDIPLAGSSTFGELLGLNINQTLTALFFYQVEENSDFYDDFADNFVDKYASYHSYYKQREIHQYQLLSKVRTELLENLKETFPLIQDMVKILNFVYENTTEDNKVIDKVLENFVMFTKDITHNVEQNNNLVADMNVLTSNAADIKKVLSSISAIAIQTNLLALNAAIEAAHAGEYGNGFAVVADEVKKLAKKTQISLSETNASVNVAIKGIESVSEVINSSSDKLSKVSLNMNEINESFLKIHSSSKQSNSFIAGKKSNFDKLINSINLIEDIQKELGKLEKPI</sequence>
<reference evidence="5 6" key="1">
    <citation type="submission" date="2020-05" db="EMBL/GenBank/DDBJ databases">
        <title>Complete genome sequencing of Campylobacter and Arcobacter type strains.</title>
        <authorList>
            <person name="Miller W.G."/>
            <person name="Yee E."/>
        </authorList>
    </citation>
    <scope>NUCLEOTIDE SEQUENCE [LARGE SCALE GENOMIC DNA]</scope>
    <source>
        <strain evidence="5 6">LMG 26156</strain>
    </source>
</reference>
<evidence type="ECO:0000256" key="3">
    <source>
        <dbReference type="PROSITE-ProRule" id="PRU00284"/>
    </source>
</evidence>
<dbReference type="SMART" id="SM01204">
    <property type="entry name" value="FIST_C"/>
    <property type="match status" value="1"/>
</dbReference>
<dbReference type="Gene3D" id="1.10.287.950">
    <property type="entry name" value="Methyl-accepting chemotaxis protein"/>
    <property type="match status" value="1"/>
</dbReference>
<dbReference type="Proteomes" id="UP000503482">
    <property type="component" value="Chromosome"/>
</dbReference>
<dbReference type="PANTHER" id="PTHR32089">
    <property type="entry name" value="METHYL-ACCEPTING CHEMOTAXIS PROTEIN MCPB"/>
    <property type="match status" value="1"/>
</dbReference>
<dbReference type="SMART" id="SM00283">
    <property type="entry name" value="MA"/>
    <property type="match status" value="1"/>
</dbReference>
<keyword evidence="1 3" id="KW-0807">Transducer</keyword>
<accession>A0AAE7BDG9</accession>
<dbReference type="GO" id="GO:0006935">
    <property type="term" value="P:chemotaxis"/>
    <property type="evidence" value="ECO:0007669"/>
    <property type="project" value="InterPro"/>
</dbReference>
<dbReference type="InterPro" id="IPR013702">
    <property type="entry name" value="FIST_domain_N"/>
</dbReference>
<dbReference type="Pfam" id="PF00015">
    <property type="entry name" value="MCPsignal"/>
    <property type="match status" value="1"/>
</dbReference>
<comment type="similarity">
    <text evidence="2">Belongs to the methyl-accepting chemotaxis (MCP) protein family.</text>
</comment>
<evidence type="ECO:0000313" key="6">
    <source>
        <dbReference type="Proteomes" id="UP000503482"/>
    </source>
</evidence>
<dbReference type="InterPro" id="IPR004089">
    <property type="entry name" value="MCPsignal_dom"/>
</dbReference>
<dbReference type="SUPFAM" id="SSF58104">
    <property type="entry name" value="Methyl-accepting chemotaxis protein (MCP) signaling domain"/>
    <property type="match status" value="1"/>
</dbReference>
<dbReference type="PRINTS" id="PR00260">
    <property type="entry name" value="CHEMTRNSDUCR"/>
</dbReference>
<dbReference type="RefSeq" id="WP_128359604.1">
    <property type="nucleotide sequence ID" value="NZ_CP053840.1"/>
</dbReference>
<dbReference type="PANTHER" id="PTHR32089:SF114">
    <property type="entry name" value="METHYL-ACCEPTING CHEMOTAXIS PROTEIN MCPB"/>
    <property type="match status" value="1"/>
</dbReference>
<organism evidence="5 6">
    <name type="scientific">Arcobacter venerupis</name>
    <dbReference type="NCBI Taxonomy" id="1054033"/>
    <lineage>
        <taxon>Bacteria</taxon>
        <taxon>Pseudomonadati</taxon>
        <taxon>Campylobacterota</taxon>
        <taxon>Epsilonproteobacteria</taxon>
        <taxon>Campylobacterales</taxon>
        <taxon>Arcobacteraceae</taxon>
        <taxon>Arcobacter</taxon>
    </lineage>
</organism>
<proteinExistence type="inferred from homology"/>
<keyword evidence="6" id="KW-1185">Reference proteome</keyword>
<evidence type="ECO:0000259" key="4">
    <source>
        <dbReference type="PROSITE" id="PS50111"/>
    </source>
</evidence>
<dbReference type="Pfam" id="PF10442">
    <property type="entry name" value="FIST_C"/>
    <property type="match status" value="1"/>
</dbReference>
<dbReference type="InterPro" id="IPR019494">
    <property type="entry name" value="FIST_C"/>
</dbReference>
<evidence type="ECO:0000256" key="1">
    <source>
        <dbReference type="ARBA" id="ARBA00023224"/>
    </source>
</evidence>
<dbReference type="PROSITE" id="PS50111">
    <property type="entry name" value="CHEMOTAXIS_TRANSDUC_2"/>
    <property type="match status" value="1"/>
</dbReference>
<name>A0AAE7BDG9_9BACT</name>
<feature type="domain" description="Methyl-accepting transducer" evidence="4">
    <location>
        <begin position="505"/>
        <end position="652"/>
    </location>
</feature>
<evidence type="ECO:0000313" key="5">
    <source>
        <dbReference type="EMBL" id="QKF68372.1"/>
    </source>
</evidence>
<gene>
    <name evidence="5" type="ORF">AVENP_2897</name>
</gene>
<dbReference type="GO" id="GO:0016020">
    <property type="term" value="C:membrane"/>
    <property type="evidence" value="ECO:0007669"/>
    <property type="project" value="InterPro"/>
</dbReference>
<dbReference type="EMBL" id="CP053840">
    <property type="protein sequence ID" value="QKF68372.1"/>
    <property type="molecule type" value="Genomic_DNA"/>
</dbReference>
<dbReference type="SMART" id="SM00897">
    <property type="entry name" value="FIST"/>
    <property type="match status" value="1"/>
</dbReference>
<dbReference type="GO" id="GO:0007165">
    <property type="term" value="P:signal transduction"/>
    <property type="evidence" value="ECO:0007669"/>
    <property type="project" value="UniProtKB-KW"/>
</dbReference>